<dbReference type="EMBL" id="QGKY02001015">
    <property type="protein sequence ID" value="KAF2571464.1"/>
    <property type="molecule type" value="Genomic_DNA"/>
</dbReference>
<comment type="caution">
    <text evidence="1">The sequence shown here is derived from an EMBL/GenBank/DDBJ whole genome shotgun (WGS) entry which is preliminary data.</text>
</comment>
<reference evidence="1" key="1">
    <citation type="submission" date="2019-12" db="EMBL/GenBank/DDBJ databases">
        <title>Genome sequencing and annotation of Brassica cretica.</title>
        <authorList>
            <person name="Studholme D.J."/>
            <person name="Sarris P.F."/>
        </authorList>
    </citation>
    <scope>NUCLEOTIDE SEQUENCE</scope>
    <source>
        <strain evidence="1">PFS-102/07</strain>
        <tissue evidence="1">Leaf</tissue>
    </source>
</reference>
<dbReference type="AlphaFoldDB" id="A0A8S9INQ3"/>
<proteinExistence type="predicted"/>
<organism evidence="1">
    <name type="scientific">Brassica cretica</name>
    <name type="common">Mustard</name>
    <dbReference type="NCBI Taxonomy" id="69181"/>
    <lineage>
        <taxon>Eukaryota</taxon>
        <taxon>Viridiplantae</taxon>
        <taxon>Streptophyta</taxon>
        <taxon>Embryophyta</taxon>
        <taxon>Tracheophyta</taxon>
        <taxon>Spermatophyta</taxon>
        <taxon>Magnoliopsida</taxon>
        <taxon>eudicotyledons</taxon>
        <taxon>Gunneridae</taxon>
        <taxon>Pentapetalae</taxon>
        <taxon>rosids</taxon>
        <taxon>malvids</taxon>
        <taxon>Brassicales</taxon>
        <taxon>Brassicaceae</taxon>
        <taxon>Brassiceae</taxon>
        <taxon>Brassica</taxon>
    </lineage>
</organism>
<sequence>MIVSASLFLNFSSSYQNSIFQRSFCRLVPITGLFRLSLSKVRAFDSRKWWFSQHFFAGFCLREGMIPSHRLPGHHRGVLPVSFDHRFLWFSVRSILLFSLQLVETVSPWIRLRRAEFRQRKLFLSHLDTSSLIAGQLARGGRLEITSPTVFSFGLTVQKCMFNGRLFSELEGQVERDAVLYKSAFYNESGVGSCRRQMLRSDGVVVKGQSTCLFWAVPTAHLFQASSFILSSTV</sequence>
<name>A0A8S9INQ3_BRACR</name>
<protein>
    <submittedName>
        <fullName evidence="1">Uncharacterized protein</fullName>
    </submittedName>
</protein>
<evidence type="ECO:0000313" key="1">
    <source>
        <dbReference type="EMBL" id="KAF2571464.1"/>
    </source>
</evidence>
<accession>A0A8S9INQ3</accession>
<gene>
    <name evidence="1" type="ORF">F2Q70_00000609</name>
</gene>